<dbReference type="AlphaFoldDB" id="A0A3E4N1E0"/>
<comment type="caution">
    <text evidence="1">The sequence shown here is derived from an EMBL/GenBank/DDBJ whole genome shotgun (WGS) entry which is preliminary data.</text>
</comment>
<proteinExistence type="predicted"/>
<dbReference type="RefSeq" id="WP_117672865.1">
    <property type="nucleotide sequence ID" value="NZ_CABOGR010000015.1"/>
</dbReference>
<organism evidence="1 2">
    <name type="scientific">Phocaeicola plebeius</name>
    <dbReference type="NCBI Taxonomy" id="310297"/>
    <lineage>
        <taxon>Bacteria</taxon>
        <taxon>Pseudomonadati</taxon>
        <taxon>Bacteroidota</taxon>
        <taxon>Bacteroidia</taxon>
        <taxon>Bacteroidales</taxon>
        <taxon>Bacteroidaceae</taxon>
        <taxon>Phocaeicola</taxon>
    </lineage>
</organism>
<sequence length="426" mass="47452">MKKWLYTLLVIVLAACSNEIPEQQPAKRSGRTVLAYLISNNAGTSLDNDLRNNVIDMYAALGNMKESCTLLVFYRPYADDAPLGKPTLMSFYADGRGNINNVAALTGAELTFDAVCHVAQKKEYTMNSQIATDPAVMEEVFTDMQKIAPSDSYGLILGSHATGWMKGNSVQSKAFGDDGGYNIDIPDLANVLKKSFSEKLDFVLFDACMMGNAEVGYELKDVTSHCIASVMETPVYGFPYDQILPYLYTENIDYSAVCHEFISFNKTKDVWGTCAVMDCSQMENLASAVKAKLSEWQDALSSVSMQNVQQYGAYGWGRDYRYFSYDLLDFFRELGRKSGVKNLDLNEAVSTVQSALNQAVIAKDCLSGTDYEFDGVIVDEARFCGIGMYIPKEYNPYVANKTAWNDYYEQSISWYHAAGWADLILN</sequence>
<protein>
    <recommendedName>
        <fullName evidence="3">Clostripain</fullName>
    </recommendedName>
</protein>
<dbReference type="PANTHER" id="PTHR37835">
    <property type="entry name" value="ALPHA-CLOSTRIPAIN"/>
    <property type="match status" value="1"/>
</dbReference>
<dbReference type="Proteomes" id="UP000260862">
    <property type="component" value="Unassembled WGS sequence"/>
</dbReference>
<dbReference type="EMBL" id="QSQT01000015">
    <property type="protein sequence ID" value="RGK55808.1"/>
    <property type="molecule type" value="Genomic_DNA"/>
</dbReference>
<reference evidence="1 2" key="1">
    <citation type="submission" date="2018-08" db="EMBL/GenBank/DDBJ databases">
        <title>A genome reference for cultivated species of the human gut microbiota.</title>
        <authorList>
            <person name="Zou Y."/>
            <person name="Xue W."/>
            <person name="Luo G."/>
        </authorList>
    </citation>
    <scope>NUCLEOTIDE SEQUENCE [LARGE SCALE GENOMIC DNA]</scope>
    <source>
        <strain evidence="1 2">TF10-3AC</strain>
    </source>
</reference>
<dbReference type="Gene3D" id="3.40.50.11970">
    <property type="match status" value="1"/>
</dbReference>
<dbReference type="Pfam" id="PF03415">
    <property type="entry name" value="Peptidase_C11"/>
    <property type="match status" value="1"/>
</dbReference>
<evidence type="ECO:0000313" key="1">
    <source>
        <dbReference type="EMBL" id="RGK55808.1"/>
    </source>
</evidence>
<dbReference type="PANTHER" id="PTHR37835:SF1">
    <property type="entry name" value="ALPHA-CLOSTRIPAIN"/>
    <property type="match status" value="1"/>
</dbReference>
<name>A0A3E4N1E0_9BACT</name>
<dbReference type="PROSITE" id="PS51257">
    <property type="entry name" value="PROKAR_LIPOPROTEIN"/>
    <property type="match status" value="1"/>
</dbReference>
<evidence type="ECO:0008006" key="3">
    <source>
        <dbReference type="Google" id="ProtNLM"/>
    </source>
</evidence>
<gene>
    <name evidence="1" type="ORF">DXD04_09320</name>
</gene>
<accession>A0A3E4N1E0</accession>
<keyword evidence="2" id="KW-1185">Reference proteome</keyword>
<dbReference type="InterPro" id="IPR005077">
    <property type="entry name" value="Peptidase_C11"/>
</dbReference>
<evidence type="ECO:0000313" key="2">
    <source>
        <dbReference type="Proteomes" id="UP000260862"/>
    </source>
</evidence>